<protein>
    <submittedName>
        <fullName evidence="1">Uncharacterized protein</fullName>
    </submittedName>
</protein>
<dbReference type="SUPFAM" id="SSF47598">
    <property type="entry name" value="Ribbon-helix-helix"/>
    <property type="match status" value="1"/>
</dbReference>
<comment type="caution">
    <text evidence="1">The sequence shown here is derived from an EMBL/GenBank/DDBJ whole genome shotgun (WGS) entry which is preliminary data.</text>
</comment>
<dbReference type="InterPro" id="IPR013321">
    <property type="entry name" value="Arc_rbn_hlx_hlx"/>
</dbReference>
<dbReference type="RefSeq" id="WP_065415134.1">
    <property type="nucleotide sequence ID" value="NZ_MASY01000031.1"/>
</dbReference>
<sequence length="171" mass="18427">MQVQNMASQIEESLRSVSKLADAQTQETAEKLISAVAPAVELAQMKTMADIVATINEQVPDLELQVAVSAAGPYVTAKVREGNGTTHLPETAGSDASAAPATPPETKETENVADQARLTLRLPGDLKAHIEEEARQVGMSLNAYIVNVLQSARYRQTEHTQSRTHLSGLFY</sequence>
<dbReference type="Gene3D" id="1.10.1220.10">
    <property type="entry name" value="Met repressor-like"/>
    <property type="match status" value="1"/>
</dbReference>
<accession>A0A1B9BC47</accession>
<dbReference type="OrthoDB" id="5193907at2"/>
<dbReference type="Proteomes" id="UP000269974">
    <property type="component" value="Unassembled WGS sequence"/>
</dbReference>
<dbReference type="AlphaFoldDB" id="A0A1B9BC47"/>
<dbReference type="InterPro" id="IPR008651">
    <property type="entry name" value="Uncharacterised_HicB"/>
</dbReference>
<proteinExistence type="predicted"/>
<evidence type="ECO:0000313" key="2">
    <source>
        <dbReference type="Proteomes" id="UP000269974"/>
    </source>
</evidence>
<name>A0A1B9BC47_9ACTO</name>
<reference evidence="1 2" key="1">
    <citation type="submission" date="2018-11" db="EMBL/GenBank/DDBJ databases">
        <authorList>
            <consortium name="Pathogen Informatics"/>
        </authorList>
    </citation>
    <scope>NUCLEOTIDE SEQUENCE [LARGE SCALE GENOMIC DNA]</scope>
    <source>
        <strain evidence="1 2">NCTC10327</strain>
    </source>
</reference>
<evidence type="ECO:0000313" key="1">
    <source>
        <dbReference type="EMBL" id="VDG76663.1"/>
    </source>
</evidence>
<dbReference type="EMBL" id="UYIO01000001">
    <property type="protein sequence ID" value="VDG76663.1"/>
    <property type="molecule type" value="Genomic_DNA"/>
</dbReference>
<organism evidence="1 2">
    <name type="scientific">Actinobaculum suis</name>
    <dbReference type="NCBI Taxonomy" id="1657"/>
    <lineage>
        <taxon>Bacteria</taxon>
        <taxon>Bacillati</taxon>
        <taxon>Actinomycetota</taxon>
        <taxon>Actinomycetes</taxon>
        <taxon>Actinomycetales</taxon>
        <taxon>Actinomycetaceae</taxon>
        <taxon>Actinobaculum</taxon>
    </lineage>
</organism>
<gene>
    <name evidence="1" type="ORF">NCTC10327_01300</name>
</gene>
<dbReference type="Pfam" id="PF05534">
    <property type="entry name" value="HicB"/>
    <property type="match status" value="1"/>
</dbReference>
<dbReference type="InterPro" id="IPR010985">
    <property type="entry name" value="Ribbon_hlx_hlx"/>
</dbReference>
<dbReference type="GO" id="GO:0006355">
    <property type="term" value="P:regulation of DNA-templated transcription"/>
    <property type="evidence" value="ECO:0007669"/>
    <property type="project" value="InterPro"/>
</dbReference>